<evidence type="ECO:0000313" key="1">
    <source>
        <dbReference type="EMBL" id="ADD27549.1"/>
    </source>
</evidence>
<reference evidence="1 3" key="1">
    <citation type="journal article" date="2010" name="Stand. Genomic Sci.">
        <title>Complete genome sequence of Meiothermus ruber type strain (21).</title>
        <authorList>
            <person name="Tindall B.J."/>
            <person name="Sikorski J."/>
            <person name="Lucas S."/>
            <person name="Goltsman E."/>
            <person name="Copeland A."/>
            <person name="Glavina Del Rio T."/>
            <person name="Nolan M."/>
            <person name="Tice H."/>
            <person name="Cheng J.F."/>
            <person name="Han C."/>
            <person name="Pitluck S."/>
            <person name="Liolios K."/>
            <person name="Ivanova N."/>
            <person name="Mavromatis K."/>
            <person name="Ovchinnikova G."/>
            <person name="Pati A."/>
            <person name="Fahnrich R."/>
            <person name="Goodwin L."/>
            <person name="Chen A."/>
            <person name="Palaniappan K."/>
            <person name="Land M."/>
            <person name="Hauser L."/>
            <person name="Chang Y.J."/>
            <person name="Jeffries C.D."/>
            <person name="Rohde M."/>
            <person name="Goker M."/>
            <person name="Woyke T."/>
            <person name="Bristow J."/>
            <person name="Eisen J.A."/>
            <person name="Markowitz V."/>
            <person name="Hugenholtz P."/>
            <person name="Kyrpides N.C."/>
            <person name="Klenk H.P."/>
            <person name="Lapidus A."/>
        </authorList>
    </citation>
    <scope>NUCLEOTIDE SEQUENCE [LARGE SCALE GENOMIC DNA]</scope>
    <source>
        <strain evidence="3">ATCC 35948 / DSM 1279 / VKM B-1258 / 21</strain>
        <strain evidence="1">DSM 1279</strain>
    </source>
</reference>
<proteinExistence type="predicted"/>
<reference evidence="2 4" key="3">
    <citation type="submission" date="2013-04" db="EMBL/GenBank/DDBJ databases">
        <authorList>
            <person name="Chin J."/>
            <person name="Alexander D.H."/>
            <person name="Marks P."/>
            <person name="Korlach J."/>
            <person name="Clum A."/>
            <person name="Copeland A."/>
        </authorList>
    </citation>
    <scope>NUCLEOTIDE SEQUENCE [LARGE SCALE GENOMIC DNA]</scope>
    <source>
        <strain evidence="4">ATCC 35948 / DSM 1279 / VKM B-1258 / 21</strain>
        <strain evidence="2">DSM 1279</strain>
    </source>
</reference>
<dbReference type="KEGG" id="mrb:Mrub_0783"/>
<keyword evidence="3" id="KW-1185">Reference proteome</keyword>
<sequence>MAAQTPDNHLYLTDAEGRRTHIVLTLEEYEALLEEAWHRQVIAERRGDETYSLEDLQRELER</sequence>
<evidence type="ECO:0000313" key="4">
    <source>
        <dbReference type="Proteomes" id="UP000013026"/>
    </source>
</evidence>
<organism evidence="2 4">
    <name type="scientific">Meiothermus ruber (strain ATCC 35948 / DSM 1279 / VKM B-1258 / 21)</name>
    <name type="common">Thermus ruber</name>
    <dbReference type="NCBI Taxonomy" id="504728"/>
    <lineage>
        <taxon>Bacteria</taxon>
        <taxon>Thermotogati</taxon>
        <taxon>Deinococcota</taxon>
        <taxon>Deinococci</taxon>
        <taxon>Thermales</taxon>
        <taxon>Thermaceae</taxon>
        <taxon>Meiothermus</taxon>
    </lineage>
</organism>
<dbReference type="STRING" id="504728.K649_03550"/>
<dbReference type="KEGG" id="mre:K649_03550"/>
<accession>D3PPE0</accession>
<dbReference type="EMBL" id="CP005385">
    <property type="protein sequence ID" value="AGK04012.1"/>
    <property type="molecule type" value="Genomic_DNA"/>
</dbReference>
<dbReference type="EMBL" id="CP001743">
    <property type="protein sequence ID" value="ADD27549.1"/>
    <property type="molecule type" value="Genomic_DNA"/>
</dbReference>
<dbReference type="Proteomes" id="UP000006655">
    <property type="component" value="Chromosome"/>
</dbReference>
<protein>
    <submittedName>
        <fullName evidence="2">Uncharacterized protein</fullName>
    </submittedName>
</protein>
<dbReference type="AlphaFoldDB" id="D3PPE0"/>
<name>D3PPE0_MEIRD</name>
<reference evidence="2" key="2">
    <citation type="submission" date="2013-04" db="EMBL/GenBank/DDBJ databases">
        <title>Non-Hybrid, Finished Microbial Genome Assemblies from Long-Read SMRT Sequencing Data.</title>
        <authorList>
            <person name="Klammer A."/>
            <person name="Drake J."/>
            <person name="Heiner C."/>
            <person name="Clum A."/>
            <person name="Copeland A."/>
            <person name="Huddleston J."/>
            <person name="Eichler E."/>
            <person name="Turner S.W."/>
        </authorList>
    </citation>
    <scope>NUCLEOTIDE SEQUENCE</scope>
    <source>
        <strain evidence="2">DSM 1279</strain>
    </source>
</reference>
<dbReference type="PATRIC" id="fig|504728.9.peg.735"/>
<dbReference type="RefSeq" id="WP_013013068.1">
    <property type="nucleotide sequence ID" value="NC_013946.1"/>
</dbReference>
<evidence type="ECO:0000313" key="3">
    <source>
        <dbReference type="Proteomes" id="UP000006655"/>
    </source>
</evidence>
<evidence type="ECO:0000313" key="2">
    <source>
        <dbReference type="EMBL" id="AGK04012.1"/>
    </source>
</evidence>
<gene>
    <name evidence="1" type="ordered locus">Mrub_0783</name>
    <name evidence="2" type="ORF">K649_03550</name>
</gene>
<dbReference type="Proteomes" id="UP000013026">
    <property type="component" value="Chromosome"/>
</dbReference>